<feature type="region of interest" description="Disordered" evidence="1">
    <location>
        <begin position="36"/>
        <end position="77"/>
    </location>
</feature>
<dbReference type="Proteomes" id="UP001144397">
    <property type="component" value="Unassembled WGS sequence"/>
</dbReference>
<keyword evidence="5" id="KW-1185">Reference proteome</keyword>
<evidence type="ECO:0000313" key="2">
    <source>
        <dbReference type="EMBL" id="GLI21583.1"/>
    </source>
</evidence>
<dbReference type="RefSeq" id="WP_281806211.1">
    <property type="nucleotide sequence ID" value="NZ_BSDO01000001.1"/>
</dbReference>
<evidence type="ECO:0000313" key="5">
    <source>
        <dbReference type="Proteomes" id="UP001245370"/>
    </source>
</evidence>
<dbReference type="AlphaFoldDB" id="A0A9W6CFS4"/>
<evidence type="ECO:0000313" key="4">
    <source>
        <dbReference type="Proteomes" id="UP001144397"/>
    </source>
</evidence>
<dbReference type="Proteomes" id="UP001245370">
    <property type="component" value="Unassembled WGS sequence"/>
</dbReference>
<feature type="compositionally biased region" description="Gly residues" evidence="1">
    <location>
        <begin position="49"/>
        <end position="61"/>
    </location>
</feature>
<evidence type="ECO:0000256" key="1">
    <source>
        <dbReference type="SAM" id="MobiDB-lite"/>
    </source>
</evidence>
<accession>A0A9W6CFS4</accession>
<comment type="caution">
    <text evidence="2">The sequence shown here is derived from an EMBL/GenBank/DDBJ whole genome shotgun (WGS) entry which is preliminary data.</text>
</comment>
<gene>
    <name evidence="3" type="ORF">GGQ86_001771</name>
    <name evidence="2" type="ORF">XFLAVUS301_12570</name>
</gene>
<dbReference type="GeneID" id="95762051"/>
<organism evidence="2 4">
    <name type="scientific">Xanthobacter flavus</name>
    <dbReference type="NCBI Taxonomy" id="281"/>
    <lineage>
        <taxon>Bacteria</taxon>
        <taxon>Pseudomonadati</taxon>
        <taxon>Pseudomonadota</taxon>
        <taxon>Alphaproteobacteria</taxon>
        <taxon>Hyphomicrobiales</taxon>
        <taxon>Xanthobacteraceae</taxon>
        <taxon>Xanthobacter</taxon>
    </lineage>
</organism>
<sequence length="130" mass="14015">MSQTDAELDSLDRMRRLTRRLNLDVATWRLKLALKGGYDPSQPRIPSGEPGGGRWAGGSDGSTGSKPAGAERRVSMAARRISPAAEAECERLNKMDTIYCNAIKNPACHGQASERYAACLAGKPITPLPF</sequence>
<protein>
    <submittedName>
        <fullName evidence="2">Uncharacterized protein</fullName>
    </submittedName>
</protein>
<reference evidence="2" key="1">
    <citation type="submission" date="2022-12" db="EMBL/GenBank/DDBJ databases">
        <title>Reference genome sequencing for broad-spectrum identification of bacterial and archaeal isolates by mass spectrometry.</title>
        <authorList>
            <person name="Sekiguchi Y."/>
            <person name="Tourlousse D.M."/>
        </authorList>
    </citation>
    <scope>NUCLEOTIDE SEQUENCE</scope>
    <source>
        <strain evidence="2">301</strain>
    </source>
</reference>
<reference evidence="3 5" key="2">
    <citation type="submission" date="2023-07" db="EMBL/GenBank/DDBJ databases">
        <title>Genomic Encyclopedia of Type Strains, Phase IV (KMG-IV): sequencing the most valuable type-strain genomes for metagenomic binning, comparative biology and taxonomic classification.</title>
        <authorList>
            <person name="Goeker M."/>
        </authorList>
    </citation>
    <scope>NUCLEOTIDE SEQUENCE [LARGE SCALE GENOMIC DNA]</scope>
    <source>
        <strain evidence="3 5">DSM 338</strain>
    </source>
</reference>
<dbReference type="EMBL" id="JAVDPY010000002">
    <property type="protein sequence ID" value="MDR6333307.1"/>
    <property type="molecule type" value="Genomic_DNA"/>
</dbReference>
<proteinExistence type="predicted"/>
<evidence type="ECO:0000313" key="3">
    <source>
        <dbReference type="EMBL" id="MDR6333307.1"/>
    </source>
</evidence>
<dbReference type="EMBL" id="BSDO01000001">
    <property type="protein sequence ID" value="GLI21583.1"/>
    <property type="molecule type" value="Genomic_DNA"/>
</dbReference>
<name>A0A9W6CFS4_XANFL</name>